<reference evidence="1 2" key="1">
    <citation type="journal article" date="2006" name="Genome Biol.">
        <title>The genome of Rhizobium leguminosarum has recognizable core and accessory components.</title>
        <authorList>
            <person name="Young J.W."/>
            <person name="Crossman L.C."/>
            <person name="Johnston A.W.B."/>
            <person name="Thomson N.R."/>
            <person name="Ghazoui Z.F."/>
            <person name="Hull K.H."/>
            <person name="Wexler M."/>
            <person name="Curson A.R.J."/>
            <person name="Todd J.D."/>
            <person name="Poole P.S."/>
            <person name="Mauchline T.H."/>
            <person name="East A.K."/>
            <person name="Quail M.A."/>
            <person name="Churcher C."/>
            <person name="Arrowsmith C."/>
            <person name="Cherevach A."/>
            <person name="Chillingworth T."/>
            <person name="Clarke K."/>
            <person name="Cronin A."/>
            <person name="Davis P."/>
            <person name="Fraser A."/>
            <person name="Hance Z."/>
            <person name="Hauser H."/>
            <person name="Jagels K."/>
            <person name="Moule S."/>
            <person name="Mungall K."/>
            <person name="Norbertczak H."/>
            <person name="Rabbinowitsch E."/>
            <person name="Sanders M."/>
            <person name="Simmonds M."/>
            <person name="Whitehead S."/>
            <person name="Parkhill J."/>
        </authorList>
    </citation>
    <scope>NUCLEOTIDE SEQUENCE [LARGE SCALE GENOMIC DNA]</scope>
    <source>
        <strain evidence="2">DSM 114642 / LMG 32736 / 3841</strain>
    </source>
</reference>
<dbReference type="Proteomes" id="UP000006575">
    <property type="component" value="Chromosome"/>
</dbReference>
<proteinExistence type="predicted"/>
<dbReference type="EMBL" id="AM236080">
    <property type="protein sequence ID" value="CAK07461.1"/>
    <property type="molecule type" value="Genomic_DNA"/>
</dbReference>
<gene>
    <name evidence="1" type="ordered locus">RL1968</name>
</gene>
<dbReference type="HOGENOM" id="CLU_3295469_0_0_5"/>
<dbReference type="KEGG" id="rle:RL1968"/>
<dbReference type="EnsemblBacteria" id="CAK07461">
    <property type="protein sequence ID" value="CAK07461"/>
    <property type="gene ID" value="RL1968"/>
</dbReference>
<protein>
    <submittedName>
        <fullName evidence="1">Uncharacterized protein</fullName>
    </submittedName>
</protein>
<keyword evidence="2" id="KW-1185">Reference proteome</keyword>
<evidence type="ECO:0000313" key="2">
    <source>
        <dbReference type="Proteomes" id="UP000006575"/>
    </source>
</evidence>
<sequence>MSKIPTDPARSRERDQALLLMFLLVEHDRPFSWKDAKTRR</sequence>
<accession>Q1MHU9</accession>
<dbReference type="AlphaFoldDB" id="Q1MHU9"/>
<name>Q1MHU9_RHIJ3</name>
<organism evidence="1 2">
    <name type="scientific">Rhizobium johnstonii (strain DSM 114642 / LMG 32736 / 3841)</name>
    <name type="common">Rhizobium leguminosarum bv. viciae</name>
    <dbReference type="NCBI Taxonomy" id="216596"/>
    <lineage>
        <taxon>Bacteria</taxon>
        <taxon>Pseudomonadati</taxon>
        <taxon>Pseudomonadota</taxon>
        <taxon>Alphaproteobacteria</taxon>
        <taxon>Hyphomicrobiales</taxon>
        <taxon>Rhizobiaceae</taxon>
        <taxon>Rhizobium/Agrobacterium group</taxon>
        <taxon>Rhizobium</taxon>
        <taxon>Rhizobium johnstonii</taxon>
    </lineage>
</organism>
<evidence type="ECO:0000313" key="1">
    <source>
        <dbReference type="EMBL" id="CAK07461.1"/>
    </source>
</evidence>